<accession>A0ABP9ZGC7</accession>
<dbReference type="CDD" id="cd24032">
    <property type="entry name" value="ASKHA_NBD_TsaB"/>
    <property type="match status" value="1"/>
</dbReference>
<feature type="domain" description="Gcp-like" evidence="1">
    <location>
        <begin position="31"/>
        <end position="222"/>
    </location>
</feature>
<dbReference type="SUPFAM" id="SSF53067">
    <property type="entry name" value="Actin-like ATPase domain"/>
    <property type="match status" value="2"/>
</dbReference>
<dbReference type="PANTHER" id="PTHR11735:SF11">
    <property type="entry name" value="TRNA THREONYLCARBAMOYLADENOSINE BIOSYNTHESIS PROTEIN TSAB"/>
    <property type="match status" value="1"/>
</dbReference>
<organism evidence="2 3">
    <name type="scientific">Apilactobacillus apinorum</name>
    <dbReference type="NCBI Taxonomy" id="1218495"/>
    <lineage>
        <taxon>Bacteria</taxon>
        <taxon>Bacillati</taxon>
        <taxon>Bacillota</taxon>
        <taxon>Bacilli</taxon>
        <taxon>Lactobacillales</taxon>
        <taxon>Lactobacillaceae</taxon>
        <taxon>Apilactobacillus</taxon>
    </lineage>
</organism>
<dbReference type="Pfam" id="PF00814">
    <property type="entry name" value="TsaD"/>
    <property type="match status" value="1"/>
</dbReference>
<reference evidence="2 3" key="1">
    <citation type="submission" date="2024-03" db="EMBL/GenBank/DDBJ databases">
        <title>Inconsistent identification of Apilactobacillus kunkeei-related strains obtained by well-developed overall genome related indices.</title>
        <authorList>
            <person name="Maeno S."/>
            <person name="Endo A."/>
        </authorList>
    </citation>
    <scope>NUCLEOTIDE SEQUENCE [LARGE SCALE GENOMIC DNA]</scope>
    <source>
        <strain evidence="2 3">20H-10</strain>
    </source>
</reference>
<evidence type="ECO:0000259" key="1">
    <source>
        <dbReference type="Pfam" id="PF00814"/>
    </source>
</evidence>
<comment type="caution">
    <text evidence="2">The sequence shown here is derived from an EMBL/GenBank/DDBJ whole genome shotgun (WGS) entry which is preliminary data.</text>
</comment>
<name>A0ABP9ZGC7_9LACO</name>
<dbReference type="RefSeq" id="WP_353317338.1">
    <property type="nucleotide sequence ID" value="NZ_BAABVV010000021.1"/>
</dbReference>
<dbReference type="EMBL" id="BAABVV010000021">
    <property type="protein sequence ID" value="GAA6113855.1"/>
    <property type="molecule type" value="Genomic_DNA"/>
</dbReference>
<dbReference type="InterPro" id="IPR022496">
    <property type="entry name" value="T6A_TsaB"/>
</dbReference>
<keyword evidence="3" id="KW-1185">Reference proteome</keyword>
<proteinExistence type="predicted"/>
<sequence length="242" mass="27015">MKVLALDTSNKQLTVAILDDNQILATETTTVHQKHAEYLLPIIDELVRKTDLKPTDLQRIVVATGPGSYTGIRIATATAKTLAFTLGIELVGVSSLETLALNVSKKESLVMPIFDARNNNVFTGLYEIKDDGVTTVLEDRHTDFDKWLDQIDNDGKNVYAIGADAKNFEEALTNKFGDKLVFMDSFDNLPQAARLGLYGQTKEPVKDIHSFVPNYLRLTKAELDWREKHPGEEVTSYVEKVD</sequence>
<evidence type="ECO:0000313" key="3">
    <source>
        <dbReference type="Proteomes" id="UP001438112"/>
    </source>
</evidence>
<dbReference type="NCBIfam" id="TIGR03725">
    <property type="entry name" value="T6A_YeaZ"/>
    <property type="match status" value="1"/>
</dbReference>
<evidence type="ECO:0000313" key="2">
    <source>
        <dbReference type="EMBL" id="GAA6113855.1"/>
    </source>
</evidence>
<dbReference type="Proteomes" id="UP001438112">
    <property type="component" value="Unassembled WGS sequence"/>
</dbReference>
<protein>
    <submittedName>
        <fullName evidence="2">tRNA (Adenosine(37)-N6)-threonylcarbamoyltransferase complex dimerization subunit type 1 TsaB</fullName>
    </submittedName>
</protein>
<dbReference type="Gene3D" id="3.30.420.40">
    <property type="match status" value="2"/>
</dbReference>
<dbReference type="PANTHER" id="PTHR11735">
    <property type="entry name" value="TRNA N6-ADENOSINE THREONYLCARBAMOYLTRANSFERASE"/>
    <property type="match status" value="1"/>
</dbReference>
<dbReference type="InterPro" id="IPR000905">
    <property type="entry name" value="Gcp-like_dom"/>
</dbReference>
<gene>
    <name evidence="2" type="primary">tsaB</name>
    <name evidence="2" type="ORF">AP20H10_02180</name>
</gene>
<dbReference type="InterPro" id="IPR043129">
    <property type="entry name" value="ATPase_NBD"/>
</dbReference>